<name>A0A1I7MWR9_9HYPH</name>
<dbReference type="AlphaFoldDB" id="A0A1I7MWR9"/>
<accession>A0A1I7MWR9</accession>
<proteinExistence type="predicted"/>
<protein>
    <submittedName>
        <fullName evidence="1">Uncharacterized protein</fullName>
    </submittedName>
</protein>
<gene>
    <name evidence="1" type="ORF">SAMN05216456_0129</name>
</gene>
<evidence type="ECO:0000313" key="2">
    <source>
        <dbReference type="Proteomes" id="UP000199074"/>
    </source>
</evidence>
<evidence type="ECO:0000313" key="1">
    <source>
        <dbReference type="EMBL" id="SFV26840.1"/>
    </source>
</evidence>
<dbReference type="EMBL" id="FPCK01000001">
    <property type="protein sequence ID" value="SFV26840.1"/>
    <property type="molecule type" value="Genomic_DNA"/>
</dbReference>
<sequence length="95" mass="10190">MPCRAVIDRRELLTGAGIELELVQLETLEVTQEQAELIAEVVVSQNYAAGPDQMIKAVAKALLEGAAGTTATGDPRRQLEQELDEAIKASLRGSE</sequence>
<organism evidence="1 2">
    <name type="scientific">Devosia crocina</name>
    <dbReference type="NCBI Taxonomy" id="429728"/>
    <lineage>
        <taxon>Bacteria</taxon>
        <taxon>Pseudomonadati</taxon>
        <taxon>Pseudomonadota</taxon>
        <taxon>Alphaproteobacteria</taxon>
        <taxon>Hyphomicrobiales</taxon>
        <taxon>Devosiaceae</taxon>
        <taxon>Devosia</taxon>
    </lineage>
</organism>
<dbReference type="STRING" id="429728.SAMN05216456_0129"/>
<dbReference type="Proteomes" id="UP000199074">
    <property type="component" value="Unassembled WGS sequence"/>
</dbReference>
<keyword evidence="2" id="KW-1185">Reference proteome</keyword>
<reference evidence="1 2" key="1">
    <citation type="submission" date="2016-10" db="EMBL/GenBank/DDBJ databases">
        <authorList>
            <person name="de Groot N.N."/>
        </authorList>
    </citation>
    <scope>NUCLEOTIDE SEQUENCE [LARGE SCALE GENOMIC DNA]</scope>
    <source>
        <strain evidence="1 2">IPL20</strain>
    </source>
</reference>